<dbReference type="GO" id="GO:0016853">
    <property type="term" value="F:isomerase activity"/>
    <property type="evidence" value="ECO:0007669"/>
    <property type="project" value="UniProtKB-KW"/>
</dbReference>
<evidence type="ECO:0000259" key="1">
    <source>
        <dbReference type="Pfam" id="PF12680"/>
    </source>
</evidence>
<keyword evidence="2" id="KW-0413">Isomerase</keyword>
<dbReference type="PANTHER" id="PTHR41252:SF1">
    <property type="entry name" value="BLR2505 PROTEIN"/>
    <property type="match status" value="1"/>
</dbReference>
<dbReference type="Proteomes" id="UP000236893">
    <property type="component" value="Unassembled WGS sequence"/>
</dbReference>
<protein>
    <submittedName>
        <fullName evidence="2">Ketosteroid isomerase</fullName>
    </submittedName>
</protein>
<dbReference type="InterPro" id="IPR037401">
    <property type="entry name" value="SnoaL-like"/>
</dbReference>
<dbReference type="RefSeq" id="WP_103788608.1">
    <property type="nucleotide sequence ID" value="NZ_PQVF01000005.1"/>
</dbReference>
<dbReference type="AlphaFoldDB" id="A0A2S5A343"/>
<keyword evidence="3" id="KW-1185">Reference proteome</keyword>
<dbReference type="Gene3D" id="3.10.450.50">
    <property type="match status" value="1"/>
</dbReference>
<dbReference type="SUPFAM" id="SSF54427">
    <property type="entry name" value="NTF2-like"/>
    <property type="match status" value="1"/>
</dbReference>
<dbReference type="InterPro" id="IPR032710">
    <property type="entry name" value="NTF2-like_dom_sf"/>
</dbReference>
<sequence>MSTASNKEIVNKVNALFAEGDTQTFLDYCSDNVKWGMVGSLALEGKEAIRKEMKSDEYPEPPHIVPNHVIADGDMVMSDGTLSMKKKDGTITNMAYCDVYQFADGKIVELTTYMVTLK</sequence>
<dbReference type="OrthoDB" id="6692273at2"/>
<evidence type="ECO:0000313" key="3">
    <source>
        <dbReference type="Proteomes" id="UP000236893"/>
    </source>
</evidence>
<dbReference type="PANTHER" id="PTHR41252">
    <property type="entry name" value="BLR2505 PROTEIN"/>
    <property type="match status" value="1"/>
</dbReference>
<comment type="caution">
    <text evidence="2">The sequence shown here is derived from an EMBL/GenBank/DDBJ whole genome shotgun (WGS) entry which is preliminary data.</text>
</comment>
<name>A0A2S5A343_9SPHI</name>
<evidence type="ECO:0000313" key="2">
    <source>
        <dbReference type="EMBL" id="POY36998.1"/>
    </source>
</evidence>
<gene>
    <name evidence="2" type="ORF">C3K47_08030</name>
</gene>
<proteinExistence type="predicted"/>
<dbReference type="EMBL" id="PQVF01000005">
    <property type="protein sequence ID" value="POY36998.1"/>
    <property type="molecule type" value="Genomic_DNA"/>
</dbReference>
<dbReference type="Pfam" id="PF12680">
    <property type="entry name" value="SnoaL_2"/>
    <property type="match status" value="1"/>
</dbReference>
<organism evidence="2 3">
    <name type="scientific">Solitalea longa</name>
    <dbReference type="NCBI Taxonomy" id="2079460"/>
    <lineage>
        <taxon>Bacteria</taxon>
        <taxon>Pseudomonadati</taxon>
        <taxon>Bacteroidota</taxon>
        <taxon>Sphingobacteriia</taxon>
        <taxon>Sphingobacteriales</taxon>
        <taxon>Sphingobacteriaceae</taxon>
        <taxon>Solitalea</taxon>
    </lineage>
</organism>
<reference evidence="2 3" key="1">
    <citation type="submission" date="2018-01" db="EMBL/GenBank/DDBJ databases">
        <authorList>
            <person name="Gaut B.S."/>
            <person name="Morton B.R."/>
            <person name="Clegg M.T."/>
            <person name="Duvall M.R."/>
        </authorList>
    </citation>
    <scope>NUCLEOTIDE SEQUENCE [LARGE SCALE GENOMIC DNA]</scope>
    <source>
        <strain evidence="2 3">HR-AV</strain>
    </source>
</reference>
<feature type="domain" description="SnoaL-like" evidence="1">
    <location>
        <begin position="13"/>
        <end position="109"/>
    </location>
</feature>
<accession>A0A2S5A343</accession>